<feature type="transmembrane region" description="Helical" evidence="2">
    <location>
        <begin position="369"/>
        <end position="393"/>
    </location>
</feature>
<evidence type="ECO:0000313" key="3">
    <source>
        <dbReference type="EMBL" id="PNW88708.1"/>
    </source>
</evidence>
<proteinExistence type="predicted"/>
<dbReference type="InterPro" id="IPR051647">
    <property type="entry name" value="Mediator_comp_sub12"/>
</dbReference>
<accession>A0A2K3E7E6</accession>
<feature type="region of interest" description="Disordered" evidence="1">
    <location>
        <begin position="681"/>
        <end position="754"/>
    </location>
</feature>
<sequence length="1658" mass="161200">MKPPRCLRHPSGCAGTPLYTAIQVHGGRSWWAAWAAVDCLTLVNSVSCLNITRPPGMHVVALLPMHDGYSKFQLMSGVAVTFRNVILSDFSQQQQAPTAAAYSLFAELPAGQSAYIQVAGAAITSRVCFPAHLAEALAGLAARPAEFPGTNLMEPVAELPSYLTAISGSSSSTSGSSSDSSDGSGSSSSGLGGSRRCVNDSSAPPLQRCWARVGRYVDHAFVAGGVVGDSSVRRAAAPLVPSGLRVRLLDTYLLCERELTNSCLAQLGAAGCYIQTLKELEATNAAAAAAAGTAAPGKPRALPGGGSGGSSAAGSGSGGAMDGSTMPPDNPDLSTVSGGGSSSGGSSTVGNAVVPPPTAAGGGSSGTRVAIIVASVGGVALLALLAASALYVLARRRRRGHEKPTPQDGQPPKNQQEQEQQEGCSGGGVEAALGAETAMLQNRDAASISDLERGEPPPPQQQQHQQVTIIAATLVGGHAAAPESSCCQPLSGHTSFEFDRSQTSVATGGCGSTLQAFTTAAASAASSVAGRGGDKDSSGRPGGLSLADVTALLRDDHVADGASALSAADVATAAAVAAAAAAAVGKVAVVAAHSTDSTVAVSVATEWQQQQIELAHPEGGFMAAATGAAATAGGSTAPVAVATAGASALNWRDTSGDVTVDETATTTATFTTSSHNNYTAYAASPASGESSSAKTLYGSGQHPPQPPQPPQLQPLQAQQPHSGLMAAARSGERRAGVTAGGLAGPPPGDEDGGITAQLRRLFGRVGLSSQPPAVVGATAAAPPQPPPGSAGGSAASTSPAAPAATAAPAPASAAAMPAGTAAPAPTMPAGTAEAAAPTVSTSSPATQGAAAAVASLPPPAGGRWFPAAAGAAVAAGGGGAGGGVSRGRDGFLYRLAPQPTPMLHALTPVAEDASTGSVEQPFPQLGGEYQDANSLGGQGGAATSISCRTNAGVPVRVEYARALSAITALQQSVEEGLRLPLPPGEAAAAAAAPGVAATAEVVAAADSQPQLQLPARPGCAKGAGMLTSVFAREAVGETAAAAPDGSGSGSCSGSAATRTLYFPISGLIPASAQQVRGAAVWRPQAARSLGVGVHSSSGSGSSGGLLAAGGAVAGGGSCSAGLASADLHSPMLLGLPFAYAYSNHSPHAGGPVGVLTTYGAVGAARAATGSGAADESTFSALQQLPQMMVGSQAGGGGGGGGPSLQHVSGSLDTSVVVTIASSIPQADDLDGCGGSSVDSALLVQAPPPATHHHHMHAQHQHQQHQHQQQQQQHAAAGSTQHVLPYPQQLFTAAAFSVLPGQPGAPPPPPLPPIPGIAGGPGQGSVAYQPLLTVQQLQLQQQQERAAAVARALSVARVSSLRLRHAAGAAAEHGGTVGWGAIGPPATAADAAATTAATTAAGGTMAAEAVPSAALPTPGATGAAELPPPPVPGTAATASAPPAAAAASTAAAADATAGAPAAAEAADGGEGTVGAAAAAAQATGESIPLVPSTGRAAMAGAGPVQAMAASSTGPRSDGSRGGGGSGGGRGSGGSGECGVDSDITFIPHPALPYSPPKRPAPQQQQLPPLLPRLLPPAVAPAPRPVAVVAVGRATHQHSEAAAVREARAMEADQRRMLDMVGTGLTGAGTSAPLPFIIVLDGPPPTTTTSRSASPPPTGC</sequence>
<dbReference type="GeneID" id="66052121"/>
<feature type="compositionally biased region" description="Low complexity" evidence="1">
    <location>
        <begin position="170"/>
        <end position="189"/>
    </location>
</feature>
<dbReference type="EMBL" id="CM008962">
    <property type="protein sequence ID" value="PNW88708.1"/>
    <property type="molecule type" value="Genomic_DNA"/>
</dbReference>
<feature type="compositionally biased region" description="Low complexity" evidence="1">
    <location>
        <begin position="792"/>
        <end position="804"/>
    </location>
</feature>
<evidence type="ECO:0000256" key="1">
    <source>
        <dbReference type="SAM" id="MobiDB-lite"/>
    </source>
</evidence>
<dbReference type="RefSeq" id="XP_042928719.1">
    <property type="nucleotide sequence ID" value="XM_043058805.1"/>
</dbReference>
<name>A0A2K3E7E6_CHLRE</name>
<dbReference type="OrthoDB" id="10689187at2759"/>
<dbReference type="InParanoid" id="A0A2K3E7E6"/>
<organism evidence="3 4">
    <name type="scientific">Chlamydomonas reinhardtii</name>
    <name type="common">Chlamydomonas smithii</name>
    <dbReference type="NCBI Taxonomy" id="3055"/>
    <lineage>
        <taxon>Eukaryota</taxon>
        <taxon>Viridiplantae</taxon>
        <taxon>Chlorophyta</taxon>
        <taxon>core chlorophytes</taxon>
        <taxon>Chlorophyceae</taxon>
        <taxon>CS clade</taxon>
        <taxon>Chlamydomonadales</taxon>
        <taxon>Chlamydomonadaceae</taxon>
        <taxon>Chlamydomonas</taxon>
    </lineage>
</organism>
<feature type="compositionally biased region" description="Basic residues" evidence="1">
    <location>
        <begin position="1250"/>
        <end position="1264"/>
    </location>
</feature>
<feature type="compositionally biased region" description="Low complexity" evidence="1">
    <location>
        <begin position="1265"/>
        <end position="1276"/>
    </location>
</feature>
<feature type="compositionally biased region" description="Low complexity" evidence="1">
    <location>
        <begin position="681"/>
        <end position="693"/>
    </location>
</feature>
<keyword evidence="2" id="KW-0812">Transmembrane</keyword>
<dbReference type="Gramene" id="PNW88708">
    <property type="protein sequence ID" value="PNW88708"/>
    <property type="gene ID" value="CHLRE_01g041150v5"/>
</dbReference>
<feature type="region of interest" description="Disordered" evidence="1">
    <location>
        <begin position="816"/>
        <end position="843"/>
    </location>
</feature>
<feature type="region of interest" description="Disordered" evidence="1">
    <location>
        <begin position="1413"/>
        <end position="1439"/>
    </location>
</feature>
<dbReference type="Proteomes" id="UP000006906">
    <property type="component" value="Chromosome 1"/>
</dbReference>
<dbReference type="PANTHER" id="PTHR46007">
    <property type="entry name" value="MEDIATOR OF RNA POLYMERASE II TRANSCRIPTION SUBUNIT 12"/>
    <property type="match status" value="1"/>
</dbReference>
<gene>
    <name evidence="3" type="ORF">CHLRE_01g041150v5</name>
</gene>
<keyword evidence="2" id="KW-1133">Transmembrane helix</keyword>
<feature type="compositionally biased region" description="Pro residues" evidence="1">
    <location>
        <begin position="703"/>
        <end position="712"/>
    </location>
</feature>
<feature type="compositionally biased region" description="Low complexity" evidence="1">
    <location>
        <begin position="344"/>
        <end position="353"/>
    </location>
</feature>
<keyword evidence="2" id="KW-0472">Membrane</keyword>
<feature type="region of interest" description="Disordered" evidence="1">
    <location>
        <begin position="399"/>
        <end position="428"/>
    </location>
</feature>
<feature type="region of interest" description="Disordered" evidence="1">
    <location>
        <begin position="294"/>
        <end position="365"/>
    </location>
</feature>
<feature type="compositionally biased region" description="Low complexity" evidence="1">
    <location>
        <begin position="1413"/>
        <end position="1424"/>
    </location>
</feature>
<keyword evidence="4" id="KW-1185">Reference proteome</keyword>
<dbReference type="KEGG" id="cre:CHLRE_01g041150v5"/>
<feature type="region of interest" description="Disordered" evidence="1">
    <location>
        <begin position="170"/>
        <end position="202"/>
    </location>
</feature>
<reference evidence="3 4" key="1">
    <citation type="journal article" date="2007" name="Science">
        <title>The Chlamydomonas genome reveals the evolution of key animal and plant functions.</title>
        <authorList>
            <person name="Merchant S.S."/>
            <person name="Prochnik S.E."/>
            <person name="Vallon O."/>
            <person name="Harris E.H."/>
            <person name="Karpowicz S.J."/>
            <person name="Witman G.B."/>
            <person name="Terry A."/>
            <person name="Salamov A."/>
            <person name="Fritz-Laylin L.K."/>
            <person name="Marechal-Drouard L."/>
            <person name="Marshall W.F."/>
            <person name="Qu L.H."/>
            <person name="Nelson D.R."/>
            <person name="Sanderfoot A.A."/>
            <person name="Spalding M.H."/>
            <person name="Kapitonov V.V."/>
            <person name="Ren Q."/>
            <person name="Ferris P."/>
            <person name="Lindquist E."/>
            <person name="Shapiro H."/>
            <person name="Lucas S.M."/>
            <person name="Grimwood J."/>
            <person name="Schmutz J."/>
            <person name="Cardol P."/>
            <person name="Cerutti H."/>
            <person name="Chanfreau G."/>
            <person name="Chen C.L."/>
            <person name="Cognat V."/>
            <person name="Croft M.T."/>
            <person name="Dent R."/>
            <person name="Dutcher S."/>
            <person name="Fernandez E."/>
            <person name="Fukuzawa H."/>
            <person name="Gonzalez-Ballester D."/>
            <person name="Gonzalez-Halphen D."/>
            <person name="Hallmann A."/>
            <person name="Hanikenne M."/>
            <person name="Hippler M."/>
            <person name="Inwood W."/>
            <person name="Jabbari K."/>
            <person name="Kalanon M."/>
            <person name="Kuras R."/>
            <person name="Lefebvre P.A."/>
            <person name="Lemaire S.D."/>
            <person name="Lobanov A.V."/>
            <person name="Lohr M."/>
            <person name="Manuell A."/>
            <person name="Meier I."/>
            <person name="Mets L."/>
            <person name="Mittag M."/>
            <person name="Mittelmeier T."/>
            <person name="Moroney J.V."/>
            <person name="Moseley J."/>
            <person name="Napoli C."/>
            <person name="Nedelcu A.M."/>
            <person name="Niyogi K."/>
            <person name="Novoselov S.V."/>
            <person name="Paulsen I.T."/>
            <person name="Pazour G."/>
            <person name="Purton S."/>
            <person name="Ral J.P."/>
            <person name="Riano-Pachon D.M."/>
            <person name="Riekhof W."/>
            <person name="Rymarquis L."/>
            <person name="Schroda M."/>
            <person name="Stern D."/>
            <person name="Umen J."/>
            <person name="Willows R."/>
            <person name="Wilson N."/>
            <person name="Zimmer S.L."/>
            <person name="Allmer J."/>
            <person name="Balk J."/>
            <person name="Bisova K."/>
            <person name="Chen C.J."/>
            <person name="Elias M."/>
            <person name="Gendler K."/>
            <person name="Hauser C."/>
            <person name="Lamb M.R."/>
            <person name="Ledford H."/>
            <person name="Long J.C."/>
            <person name="Minagawa J."/>
            <person name="Page M.D."/>
            <person name="Pan J."/>
            <person name="Pootakham W."/>
            <person name="Roje S."/>
            <person name="Rose A."/>
            <person name="Stahlberg E."/>
            <person name="Terauchi A.M."/>
            <person name="Yang P."/>
            <person name="Ball S."/>
            <person name="Bowler C."/>
            <person name="Dieckmann C.L."/>
            <person name="Gladyshev V.N."/>
            <person name="Green P."/>
            <person name="Jorgensen R."/>
            <person name="Mayfield S."/>
            <person name="Mueller-Roeber B."/>
            <person name="Rajamani S."/>
            <person name="Sayre R.T."/>
            <person name="Brokstein P."/>
            <person name="Dubchak I."/>
            <person name="Goodstein D."/>
            <person name="Hornick L."/>
            <person name="Huang Y.W."/>
            <person name="Jhaveri J."/>
            <person name="Luo Y."/>
            <person name="Martinez D."/>
            <person name="Ngau W.C."/>
            <person name="Otillar B."/>
            <person name="Poliakov A."/>
            <person name="Porter A."/>
            <person name="Szajkowski L."/>
            <person name="Werner G."/>
            <person name="Zhou K."/>
            <person name="Grigoriev I.V."/>
            <person name="Rokhsar D.S."/>
            <person name="Grossman A.R."/>
        </authorList>
    </citation>
    <scope>NUCLEOTIDE SEQUENCE [LARGE SCALE GENOMIC DNA]</scope>
    <source>
        <strain evidence="4">CC-503</strain>
    </source>
</reference>
<evidence type="ECO:0000256" key="2">
    <source>
        <dbReference type="SAM" id="Phobius"/>
    </source>
</evidence>
<feature type="compositionally biased region" description="Gly residues" evidence="1">
    <location>
        <begin position="303"/>
        <end position="321"/>
    </location>
</feature>
<feature type="region of interest" description="Disordered" evidence="1">
    <location>
        <begin position="1247"/>
        <end position="1279"/>
    </location>
</feature>
<feature type="region of interest" description="Disordered" evidence="1">
    <location>
        <begin position="775"/>
        <end position="804"/>
    </location>
</feature>
<evidence type="ECO:0000313" key="4">
    <source>
        <dbReference type="Proteomes" id="UP000006906"/>
    </source>
</evidence>
<feature type="compositionally biased region" description="Gly residues" evidence="1">
    <location>
        <begin position="1518"/>
        <end position="1535"/>
    </location>
</feature>
<dbReference type="PANTHER" id="PTHR46007:SF8">
    <property type="entry name" value="C2H2-TYPE DOMAIN-CONTAINING PROTEIN"/>
    <property type="match status" value="1"/>
</dbReference>
<feature type="region of interest" description="Disordered" evidence="1">
    <location>
        <begin position="1500"/>
        <end position="1562"/>
    </location>
</feature>
<feature type="compositionally biased region" description="Pro residues" evidence="1">
    <location>
        <begin position="1548"/>
        <end position="1558"/>
    </location>
</feature>
<protein>
    <submittedName>
        <fullName evidence="3">Uncharacterized protein</fullName>
    </submittedName>
</protein>